<name>A0A7C2XH94_9BACT</name>
<dbReference type="GO" id="GO:0043683">
    <property type="term" value="P:type IV pilus assembly"/>
    <property type="evidence" value="ECO:0007669"/>
    <property type="project" value="InterPro"/>
</dbReference>
<evidence type="ECO:0000313" key="3">
    <source>
        <dbReference type="EMBL" id="HET98170.1"/>
    </source>
</evidence>
<proteinExistence type="predicted"/>
<feature type="transmembrane region" description="Helical" evidence="2">
    <location>
        <begin position="29"/>
        <end position="49"/>
    </location>
</feature>
<dbReference type="GO" id="GO:0043107">
    <property type="term" value="P:type IV pilus-dependent motility"/>
    <property type="evidence" value="ECO:0007669"/>
    <property type="project" value="InterPro"/>
</dbReference>
<keyword evidence="1" id="KW-0175">Coiled coil</keyword>
<sequence length="216" mass="24457">MKLNPTMLLKKLDGLLETWTARLTKVHKLLICAAVWAVPAAAFVLLVFMPKTEEMGQLRDRISRLNNEISKLRTVAAQLDQHKAKMAEVEEHLRIASLLLPEEREIPHLLTNISNLGTDAGLDFILFRPQAEVRKEFYAEIPVDISVRGPYHQVGKFLDQISKLPRVVTVSNLNMGSPSQTGGVMNLNTTFTLLTYRFIEPEPEPAPRARQPARRR</sequence>
<dbReference type="InterPro" id="IPR007445">
    <property type="entry name" value="PilO"/>
</dbReference>
<dbReference type="AlphaFoldDB" id="A0A7C2XH94"/>
<dbReference type="InterPro" id="IPR014717">
    <property type="entry name" value="Transl_elong_EF1B/ribsomal_bS6"/>
</dbReference>
<keyword evidence="2" id="KW-0812">Transmembrane</keyword>
<dbReference type="Proteomes" id="UP000885986">
    <property type="component" value="Unassembled WGS sequence"/>
</dbReference>
<protein>
    <submittedName>
        <fullName evidence="3">Pilus assembly protein PilP</fullName>
    </submittedName>
</protein>
<accession>A0A7C2XH94</accession>
<keyword evidence="2" id="KW-0472">Membrane</keyword>
<dbReference type="PANTHER" id="PTHR39555:SF1">
    <property type="entry name" value="TYPE IV PILUS INNER MEMBRANE COMPONENT PILO"/>
    <property type="match status" value="1"/>
</dbReference>
<organism evidence="3">
    <name type="scientific">Desulfurivibrio alkaliphilus</name>
    <dbReference type="NCBI Taxonomy" id="427923"/>
    <lineage>
        <taxon>Bacteria</taxon>
        <taxon>Pseudomonadati</taxon>
        <taxon>Thermodesulfobacteriota</taxon>
        <taxon>Desulfobulbia</taxon>
        <taxon>Desulfobulbales</taxon>
        <taxon>Desulfobulbaceae</taxon>
        <taxon>Desulfurivibrio</taxon>
    </lineage>
</organism>
<evidence type="ECO:0000256" key="2">
    <source>
        <dbReference type="SAM" id="Phobius"/>
    </source>
</evidence>
<feature type="coiled-coil region" evidence="1">
    <location>
        <begin position="55"/>
        <end position="92"/>
    </location>
</feature>
<evidence type="ECO:0000256" key="1">
    <source>
        <dbReference type="SAM" id="Coils"/>
    </source>
</evidence>
<reference evidence="3" key="1">
    <citation type="journal article" date="2020" name="mSystems">
        <title>Genome- and Community-Level Interaction Insights into Carbon Utilization and Element Cycling Functions of Hydrothermarchaeota in Hydrothermal Sediment.</title>
        <authorList>
            <person name="Zhou Z."/>
            <person name="Liu Y."/>
            <person name="Xu W."/>
            <person name="Pan J."/>
            <person name="Luo Z.H."/>
            <person name="Li M."/>
        </authorList>
    </citation>
    <scope>NUCLEOTIDE SEQUENCE [LARGE SCALE GENOMIC DNA]</scope>
    <source>
        <strain evidence="3">SpSt-1224</strain>
    </source>
</reference>
<dbReference type="PANTHER" id="PTHR39555">
    <property type="entry name" value="FIMBRIAL ASSEMBLY PROTEIN PILO-LIKE PROTEIN-RELATED"/>
    <property type="match status" value="1"/>
</dbReference>
<dbReference type="EMBL" id="DSDS01000132">
    <property type="protein sequence ID" value="HET98170.1"/>
    <property type="molecule type" value="Genomic_DNA"/>
</dbReference>
<gene>
    <name evidence="3" type="ORF">ENN98_05695</name>
</gene>
<comment type="caution">
    <text evidence="3">The sequence shown here is derived from an EMBL/GenBank/DDBJ whole genome shotgun (WGS) entry which is preliminary data.</text>
</comment>
<dbReference type="Gene3D" id="3.30.70.60">
    <property type="match status" value="1"/>
</dbReference>
<dbReference type="Pfam" id="PF04350">
    <property type="entry name" value="PilO"/>
    <property type="match status" value="1"/>
</dbReference>
<keyword evidence="2" id="KW-1133">Transmembrane helix</keyword>